<reference evidence="1 2" key="1">
    <citation type="submission" date="2015-04" db="EMBL/GenBank/DDBJ databases">
        <authorList>
            <person name="Syromyatnikov M.Y."/>
            <person name="Popov V.N."/>
        </authorList>
    </citation>
    <scope>NUCLEOTIDE SEQUENCE [LARGE SCALE GENOMIC DNA]</scope>
</reference>
<organism evidence="1 2">
    <name type="scientific">Clunio marinus</name>
    <dbReference type="NCBI Taxonomy" id="568069"/>
    <lineage>
        <taxon>Eukaryota</taxon>
        <taxon>Metazoa</taxon>
        <taxon>Ecdysozoa</taxon>
        <taxon>Arthropoda</taxon>
        <taxon>Hexapoda</taxon>
        <taxon>Insecta</taxon>
        <taxon>Pterygota</taxon>
        <taxon>Neoptera</taxon>
        <taxon>Endopterygota</taxon>
        <taxon>Diptera</taxon>
        <taxon>Nematocera</taxon>
        <taxon>Chironomoidea</taxon>
        <taxon>Chironomidae</taxon>
        <taxon>Clunio</taxon>
    </lineage>
</organism>
<evidence type="ECO:0000313" key="1">
    <source>
        <dbReference type="EMBL" id="CRK86939.1"/>
    </source>
</evidence>
<dbReference type="AlphaFoldDB" id="A0A1J1HGD4"/>
<protein>
    <submittedName>
        <fullName evidence="1">CLUMA_CG000756, isoform A</fullName>
    </submittedName>
</protein>
<proteinExistence type="predicted"/>
<keyword evidence="2" id="KW-1185">Reference proteome</keyword>
<gene>
    <name evidence="1" type="ORF">CLUMA_CG000756</name>
</gene>
<dbReference type="EMBL" id="CVRI01000002">
    <property type="protein sequence ID" value="CRK86939.1"/>
    <property type="molecule type" value="Genomic_DNA"/>
</dbReference>
<accession>A0A1J1HGD4</accession>
<evidence type="ECO:0000313" key="2">
    <source>
        <dbReference type="Proteomes" id="UP000183832"/>
    </source>
</evidence>
<sequence>MKLGKVMRVWEIIDTVMLHLIFREDKNDDDDDVKDNFNAVTNISDGLYDLIKFPEVNLRNYFPEGKMFKLFKIIAQLIVNHKLLFRIKNNHG</sequence>
<name>A0A1J1HGD4_9DIPT</name>
<dbReference type="Proteomes" id="UP000183832">
    <property type="component" value="Unassembled WGS sequence"/>
</dbReference>